<dbReference type="Proteomes" id="UP001362999">
    <property type="component" value="Unassembled WGS sequence"/>
</dbReference>
<reference evidence="1 2" key="1">
    <citation type="journal article" date="2024" name="J Genomics">
        <title>Draft genome sequencing and assembly of Favolaschia claudopus CIRM-BRFM 2984 isolated from oak limbs.</title>
        <authorList>
            <person name="Navarro D."/>
            <person name="Drula E."/>
            <person name="Chaduli D."/>
            <person name="Cazenave R."/>
            <person name="Ahrendt S."/>
            <person name="Wang J."/>
            <person name="Lipzen A."/>
            <person name="Daum C."/>
            <person name="Barry K."/>
            <person name="Grigoriev I.V."/>
            <person name="Favel A."/>
            <person name="Rosso M.N."/>
            <person name="Martin F."/>
        </authorList>
    </citation>
    <scope>NUCLEOTIDE SEQUENCE [LARGE SCALE GENOMIC DNA]</scope>
    <source>
        <strain evidence="1 2">CIRM-BRFM 2984</strain>
    </source>
</reference>
<name>A0AAV9ZZ02_9AGAR</name>
<accession>A0AAV9ZZ02</accession>
<dbReference type="AlphaFoldDB" id="A0AAV9ZZ02"/>
<proteinExistence type="predicted"/>
<sequence>MGHPHYPGVPVSDSALPIIHMRTRTIFIADARPHHSSAAARPGWCPVYPCGRALIFIADARHHPRVPVLDSALPIIHMRTRTIFIADARLHHPSAAARPGRCPVYPCGRALIFIADARHHPRMPVLDSALPTIHMRTRTIFIADARPYCISAATRPERHPVHNPCRCALIFYLLLLVSHGAQLYSISPTNSCSVKTAHSSFLNSLSAAVHPSRRRAPLYHSLIFVYCRDLILVMIRLLFQTPRTSSDLSLARKNFGDSPNIARFGIVYF</sequence>
<protein>
    <submittedName>
        <fullName evidence="1">Uncharacterized protein</fullName>
    </submittedName>
</protein>
<gene>
    <name evidence="1" type="ORF">R3P38DRAFT_3222829</name>
</gene>
<dbReference type="EMBL" id="JAWWNJ010000100">
    <property type="protein sequence ID" value="KAK6995903.1"/>
    <property type="molecule type" value="Genomic_DNA"/>
</dbReference>
<evidence type="ECO:0000313" key="2">
    <source>
        <dbReference type="Proteomes" id="UP001362999"/>
    </source>
</evidence>
<comment type="caution">
    <text evidence="1">The sequence shown here is derived from an EMBL/GenBank/DDBJ whole genome shotgun (WGS) entry which is preliminary data.</text>
</comment>
<keyword evidence="2" id="KW-1185">Reference proteome</keyword>
<evidence type="ECO:0000313" key="1">
    <source>
        <dbReference type="EMBL" id="KAK6995903.1"/>
    </source>
</evidence>
<organism evidence="1 2">
    <name type="scientific">Favolaschia claudopus</name>
    <dbReference type="NCBI Taxonomy" id="2862362"/>
    <lineage>
        <taxon>Eukaryota</taxon>
        <taxon>Fungi</taxon>
        <taxon>Dikarya</taxon>
        <taxon>Basidiomycota</taxon>
        <taxon>Agaricomycotina</taxon>
        <taxon>Agaricomycetes</taxon>
        <taxon>Agaricomycetidae</taxon>
        <taxon>Agaricales</taxon>
        <taxon>Marasmiineae</taxon>
        <taxon>Mycenaceae</taxon>
        <taxon>Favolaschia</taxon>
    </lineage>
</organism>